<dbReference type="Pfam" id="PF09560">
    <property type="entry name" value="Spore_YunB"/>
    <property type="match status" value="1"/>
</dbReference>
<comment type="caution">
    <text evidence="1">The sequence shown here is derived from an EMBL/GenBank/DDBJ whole genome shotgun (WGS) entry which is preliminary data.</text>
</comment>
<reference evidence="1 2" key="1">
    <citation type="submission" date="2018-10" db="EMBL/GenBank/DDBJ databases">
        <title>Draft Genome Sequence of Anaerotignum sp. KCTC 15736.</title>
        <authorList>
            <person name="Choi S.H."/>
            <person name="Kim J.S."/>
            <person name="Kang S.W."/>
            <person name="Lee J.S."/>
            <person name="Park S.H."/>
        </authorList>
    </citation>
    <scope>NUCLEOTIDE SEQUENCE [LARGE SCALE GENOMIC DNA]</scope>
    <source>
        <strain evidence="1 2">KCTC 15736</strain>
    </source>
</reference>
<proteinExistence type="predicted"/>
<evidence type="ECO:0000313" key="2">
    <source>
        <dbReference type="Proteomes" id="UP000287361"/>
    </source>
</evidence>
<dbReference type="OrthoDB" id="1649278at2"/>
<sequence length="215" mass="24255">MRKRKRNRKRKKFLPLLLPALLTVLCFFLLEKSLLPPLKEISHMQCKAAANRIIDEAAANALARMELDASALLQKGADGESYTANTTCVNQFCALLSRDITKQLDELPKEVIPIPLGAATHWGLLANQGPKIPFTLLPMGAVRVDYETAFSSVGINQINYKIWLAVHLELRIVNPLYREDITLERKIMLADLVFSGKVPAHYFQISRPNEYLLTE</sequence>
<name>A0A401LEW0_9FIRM</name>
<dbReference type="Proteomes" id="UP000287361">
    <property type="component" value="Unassembled WGS sequence"/>
</dbReference>
<gene>
    <name evidence="1" type="ORF">KGMB03357_16730</name>
</gene>
<dbReference type="AlphaFoldDB" id="A0A401LEW0"/>
<dbReference type="NCBIfam" id="TIGR02832">
    <property type="entry name" value="spo_yunB"/>
    <property type="match status" value="1"/>
</dbReference>
<dbReference type="InterPro" id="IPR014197">
    <property type="entry name" value="Sporulation_prot_YunB"/>
</dbReference>
<evidence type="ECO:0000313" key="1">
    <source>
        <dbReference type="EMBL" id="GCB30012.1"/>
    </source>
</evidence>
<accession>A0A401LEW0</accession>
<protein>
    <recommendedName>
        <fullName evidence="3">Sporulation protein YunB</fullName>
    </recommendedName>
</protein>
<organism evidence="1 2">
    <name type="scientific">Anaerotignum faecicola</name>
    <dbReference type="NCBI Taxonomy" id="2358141"/>
    <lineage>
        <taxon>Bacteria</taxon>
        <taxon>Bacillati</taxon>
        <taxon>Bacillota</taxon>
        <taxon>Clostridia</taxon>
        <taxon>Lachnospirales</taxon>
        <taxon>Anaerotignaceae</taxon>
        <taxon>Anaerotignum</taxon>
    </lineage>
</organism>
<dbReference type="EMBL" id="BHVZ01000004">
    <property type="protein sequence ID" value="GCB30012.1"/>
    <property type="molecule type" value="Genomic_DNA"/>
</dbReference>
<keyword evidence="2" id="KW-1185">Reference proteome</keyword>
<evidence type="ECO:0008006" key="3">
    <source>
        <dbReference type="Google" id="ProtNLM"/>
    </source>
</evidence>